<dbReference type="CDD" id="cd22343">
    <property type="entry name" value="PDDEXK_lambda_exonuclease-like"/>
    <property type="match status" value="1"/>
</dbReference>
<dbReference type="EMBL" id="CADCTE010000099">
    <property type="protein sequence ID" value="CAA9242069.1"/>
    <property type="molecule type" value="Genomic_DNA"/>
</dbReference>
<dbReference type="AlphaFoldDB" id="A0A6J4I5Z9"/>
<dbReference type="Pfam" id="PF09588">
    <property type="entry name" value="YqaJ"/>
    <property type="match status" value="1"/>
</dbReference>
<dbReference type="InterPro" id="IPR019080">
    <property type="entry name" value="YqaJ_viral_recombinase"/>
</dbReference>
<protein>
    <submittedName>
        <fullName evidence="2">Phage protein</fullName>
    </submittedName>
</protein>
<dbReference type="RefSeq" id="WP_294567563.1">
    <property type="nucleotide sequence ID" value="NZ_CADCTE010000099.1"/>
</dbReference>
<dbReference type="SUPFAM" id="SSF52980">
    <property type="entry name" value="Restriction endonuclease-like"/>
    <property type="match status" value="1"/>
</dbReference>
<dbReference type="InterPro" id="IPR011604">
    <property type="entry name" value="PDDEXK-like_dom_sf"/>
</dbReference>
<reference evidence="2" key="1">
    <citation type="submission" date="2020-02" db="EMBL/GenBank/DDBJ databases">
        <authorList>
            <person name="Meier V. D."/>
        </authorList>
    </citation>
    <scope>NUCLEOTIDE SEQUENCE</scope>
    <source>
        <strain evidence="2">AVDCRST_MAG83</strain>
    </source>
</reference>
<feature type="domain" description="YqaJ viral recombinase" evidence="1">
    <location>
        <begin position="16"/>
        <end position="156"/>
    </location>
</feature>
<accession>A0A6J4I5Z9</accession>
<name>A0A6J4I5Z9_9MICC</name>
<dbReference type="Gene3D" id="3.90.320.10">
    <property type="match status" value="1"/>
</dbReference>
<sequence>MTLHIIPDLQQGTDAWHDARRGLITASVVGKLLTPTLKVADNDTSRGITATLAAERICGWTEETGMTPDMWRGCESEPFAREVYAKHFAPVAEVGFMVREEDSWSLGYSPDGLVGDDGLIEIKAPRAKTHLKTILNDAVPDYNMAQLQAGLLVSGRDWIDFVSYCGGMPLFVKRVTPDPTWQQAIAEACISFEVDVAQLVADFEARVAGMPTTERIDFNRVELKL</sequence>
<evidence type="ECO:0000259" key="1">
    <source>
        <dbReference type="Pfam" id="PF09588"/>
    </source>
</evidence>
<evidence type="ECO:0000313" key="2">
    <source>
        <dbReference type="EMBL" id="CAA9242069.1"/>
    </source>
</evidence>
<dbReference type="PANTHER" id="PTHR46609">
    <property type="entry name" value="EXONUCLEASE, PHAGE-TYPE/RECB, C-TERMINAL DOMAIN-CONTAINING PROTEIN"/>
    <property type="match status" value="1"/>
</dbReference>
<gene>
    <name evidence="2" type="ORF">AVDCRST_MAG83-1687</name>
</gene>
<dbReference type="InterPro" id="IPR011335">
    <property type="entry name" value="Restrct_endonuc-II-like"/>
</dbReference>
<proteinExistence type="predicted"/>
<dbReference type="PANTHER" id="PTHR46609:SF6">
    <property type="entry name" value="EXONUCLEASE, PHAGE-TYPE_RECB, C-TERMINAL DOMAIN-CONTAINING PROTEIN-RELATED"/>
    <property type="match status" value="1"/>
</dbReference>
<organism evidence="2">
    <name type="scientific">uncultured Arthrobacter sp</name>
    <dbReference type="NCBI Taxonomy" id="114050"/>
    <lineage>
        <taxon>Bacteria</taxon>
        <taxon>Bacillati</taxon>
        <taxon>Actinomycetota</taxon>
        <taxon>Actinomycetes</taxon>
        <taxon>Micrococcales</taxon>
        <taxon>Micrococcaceae</taxon>
        <taxon>Arthrobacter</taxon>
        <taxon>environmental samples</taxon>
    </lineage>
</organism>
<dbReference type="InterPro" id="IPR051703">
    <property type="entry name" value="NF-kappa-B_Signaling_Reg"/>
</dbReference>